<evidence type="ECO:0000313" key="3">
    <source>
        <dbReference type="Proteomes" id="UP000192758"/>
    </source>
</evidence>
<dbReference type="EMBL" id="MNPJ01000012">
    <property type="protein sequence ID" value="OQS55275.1"/>
    <property type="molecule type" value="Genomic_DNA"/>
</dbReference>
<dbReference type="Proteomes" id="UP000192758">
    <property type="component" value="Unassembled WGS sequence"/>
</dbReference>
<protein>
    <submittedName>
        <fullName evidence="2">Uncharacterized protein</fullName>
    </submittedName>
</protein>
<accession>A0A1W0E7P0</accession>
<proteinExistence type="predicted"/>
<reference evidence="2 3" key="1">
    <citation type="journal article" date="2017" name="Environ. Microbiol.">
        <title>Decay of the glycolytic pathway and adaptation to intranuclear parasitism within Enterocytozoonidae microsporidia.</title>
        <authorList>
            <person name="Wiredu Boakye D."/>
            <person name="Jaroenlak P."/>
            <person name="Prachumwat A."/>
            <person name="Williams T.A."/>
            <person name="Bateman K.S."/>
            <person name="Itsathitphaisarn O."/>
            <person name="Sritunyalucksana K."/>
            <person name="Paszkiewicz K.H."/>
            <person name="Moore K.A."/>
            <person name="Stentiford G.D."/>
            <person name="Williams B.A."/>
        </authorList>
    </citation>
    <scope>NUCLEOTIDE SEQUENCE [LARGE SCALE GENOMIC DNA]</scope>
    <source>
        <strain evidence="2 3">TH1</strain>
    </source>
</reference>
<feature type="coiled-coil region" evidence="1">
    <location>
        <begin position="213"/>
        <end position="250"/>
    </location>
</feature>
<sequence>MDVKKYSKFQGINISSDTSSESSIQVSLPKYDGLPKYDEIVQFLDSKHSDIIGNKDLLDKAIALFLNIFDKDYKKHIFKTSKIVGYLANICKIRDEFEKCSKGLFLNQRGLKKMLERKQKEVEYRGMYIREQELKMTVSSKEPRKCLVKYTETEQRDGQEPTVLKYTKEIPMKSTTRKGGLKSSSISSRLKSSSLKSSSSLKELEGTSKSNVLEAYKEEYNKICKEKRALEELQDKYEEYKRILHKTYLLLDSCKVKLNLKELQEKVEKMLE</sequence>
<comment type="caution">
    <text evidence="2">The sequence shown here is derived from an EMBL/GenBank/DDBJ whole genome shotgun (WGS) entry which is preliminary data.</text>
</comment>
<evidence type="ECO:0000256" key="1">
    <source>
        <dbReference type="SAM" id="Coils"/>
    </source>
</evidence>
<gene>
    <name evidence="2" type="ORF">EHP00_2361</name>
</gene>
<evidence type="ECO:0000313" key="2">
    <source>
        <dbReference type="EMBL" id="OQS55275.1"/>
    </source>
</evidence>
<name>A0A1W0E7P0_9MICR</name>
<dbReference type="VEuPathDB" id="MicrosporidiaDB:EHP00_2361"/>
<organism evidence="2 3">
    <name type="scientific">Ecytonucleospora hepatopenaei</name>
    <dbReference type="NCBI Taxonomy" id="646526"/>
    <lineage>
        <taxon>Eukaryota</taxon>
        <taxon>Fungi</taxon>
        <taxon>Fungi incertae sedis</taxon>
        <taxon>Microsporidia</taxon>
        <taxon>Enterocytozoonidae</taxon>
        <taxon>Ecytonucleospora</taxon>
    </lineage>
</organism>
<keyword evidence="1" id="KW-0175">Coiled coil</keyword>
<dbReference type="AlphaFoldDB" id="A0A1W0E7P0"/>
<keyword evidence="3" id="KW-1185">Reference proteome</keyword>